<dbReference type="EMBL" id="JAUSUQ010000002">
    <property type="protein sequence ID" value="MDQ0338048.1"/>
    <property type="molecule type" value="Genomic_DNA"/>
</dbReference>
<accession>A0ABU0CNQ6</accession>
<comment type="subcellular location">
    <subcellularLocation>
        <location evidence="1">Cell membrane</location>
        <topology evidence="1">Multi-pass membrane protein</topology>
    </subcellularLocation>
</comment>
<name>A0ABU0CNQ6_9BACI</name>
<dbReference type="InterPro" id="IPR050250">
    <property type="entry name" value="Macrolide_Exporter_MacB"/>
</dbReference>
<feature type="transmembrane region" description="Helical" evidence="7">
    <location>
        <begin position="20"/>
        <end position="45"/>
    </location>
</feature>
<reference evidence="9 10" key="1">
    <citation type="submission" date="2023-07" db="EMBL/GenBank/DDBJ databases">
        <title>Genomic Encyclopedia of Type Strains, Phase IV (KMG-IV): sequencing the most valuable type-strain genomes for metagenomic binning, comparative biology and taxonomic classification.</title>
        <authorList>
            <person name="Goeker M."/>
        </authorList>
    </citation>
    <scope>NUCLEOTIDE SEQUENCE [LARGE SCALE GENOMIC DNA]</scope>
    <source>
        <strain evidence="9 10">DSM 17740</strain>
    </source>
</reference>
<proteinExistence type="inferred from homology"/>
<evidence type="ECO:0000313" key="9">
    <source>
        <dbReference type="EMBL" id="MDQ0338048.1"/>
    </source>
</evidence>
<gene>
    <name evidence="9" type="ORF">J2S00_000831</name>
</gene>
<evidence type="ECO:0000256" key="5">
    <source>
        <dbReference type="ARBA" id="ARBA00023136"/>
    </source>
</evidence>
<comment type="similarity">
    <text evidence="6">Belongs to the ABC-4 integral membrane protein family.</text>
</comment>
<dbReference type="Proteomes" id="UP001232445">
    <property type="component" value="Unassembled WGS sequence"/>
</dbReference>
<comment type="caution">
    <text evidence="9">The sequence shown here is derived from an EMBL/GenBank/DDBJ whole genome shotgun (WGS) entry which is preliminary data.</text>
</comment>
<protein>
    <submittedName>
        <fullName evidence="9">ABC-type antimicrobial peptide transport system permease subunit</fullName>
    </submittedName>
</protein>
<organism evidence="9 10">
    <name type="scientific">Caldalkalibacillus uzonensis</name>
    <dbReference type="NCBI Taxonomy" id="353224"/>
    <lineage>
        <taxon>Bacteria</taxon>
        <taxon>Bacillati</taxon>
        <taxon>Bacillota</taxon>
        <taxon>Bacilli</taxon>
        <taxon>Bacillales</taxon>
        <taxon>Bacillaceae</taxon>
        <taxon>Caldalkalibacillus</taxon>
    </lineage>
</organism>
<feature type="transmembrane region" description="Helical" evidence="7">
    <location>
        <begin position="65"/>
        <end position="91"/>
    </location>
</feature>
<sequence>MFNQQDLMETVSSVSNTMAMMLGGIAGISLLVGGIGIMNIMLVSISERTREIGICKAVGAKRWDILVQFLIEAVVLSTLGGMIGVGLGFIVGQVLESVTDISVSYSMLVSLVAFCFSLIVGIVFGVFPANKAAKLDPIQALRTE</sequence>
<dbReference type="InterPro" id="IPR003838">
    <property type="entry name" value="ABC3_permease_C"/>
</dbReference>
<evidence type="ECO:0000256" key="2">
    <source>
        <dbReference type="ARBA" id="ARBA00022475"/>
    </source>
</evidence>
<keyword evidence="3 7" id="KW-0812">Transmembrane</keyword>
<feature type="domain" description="ABC3 transporter permease C-terminal" evidence="8">
    <location>
        <begin position="25"/>
        <end position="137"/>
    </location>
</feature>
<evidence type="ECO:0000313" key="10">
    <source>
        <dbReference type="Proteomes" id="UP001232445"/>
    </source>
</evidence>
<evidence type="ECO:0000256" key="6">
    <source>
        <dbReference type="ARBA" id="ARBA00038076"/>
    </source>
</evidence>
<keyword evidence="5 7" id="KW-0472">Membrane</keyword>
<feature type="transmembrane region" description="Helical" evidence="7">
    <location>
        <begin position="103"/>
        <end position="127"/>
    </location>
</feature>
<evidence type="ECO:0000256" key="1">
    <source>
        <dbReference type="ARBA" id="ARBA00004651"/>
    </source>
</evidence>
<dbReference type="PANTHER" id="PTHR30572:SF4">
    <property type="entry name" value="ABC TRANSPORTER PERMEASE YTRF"/>
    <property type="match status" value="1"/>
</dbReference>
<evidence type="ECO:0000256" key="7">
    <source>
        <dbReference type="SAM" id="Phobius"/>
    </source>
</evidence>
<keyword evidence="4 7" id="KW-1133">Transmembrane helix</keyword>
<keyword evidence="10" id="KW-1185">Reference proteome</keyword>
<dbReference type="Pfam" id="PF02687">
    <property type="entry name" value="FtsX"/>
    <property type="match status" value="1"/>
</dbReference>
<dbReference type="PANTHER" id="PTHR30572">
    <property type="entry name" value="MEMBRANE COMPONENT OF TRANSPORTER-RELATED"/>
    <property type="match status" value="1"/>
</dbReference>
<evidence type="ECO:0000256" key="4">
    <source>
        <dbReference type="ARBA" id="ARBA00022989"/>
    </source>
</evidence>
<evidence type="ECO:0000256" key="3">
    <source>
        <dbReference type="ARBA" id="ARBA00022692"/>
    </source>
</evidence>
<dbReference type="RefSeq" id="WP_307335775.1">
    <property type="nucleotide sequence ID" value="NZ_JAUSUQ010000002.1"/>
</dbReference>
<keyword evidence="2" id="KW-1003">Cell membrane</keyword>
<evidence type="ECO:0000259" key="8">
    <source>
        <dbReference type="Pfam" id="PF02687"/>
    </source>
</evidence>